<reference evidence="3" key="1">
    <citation type="submission" date="2016-02" db="EMBL/GenBank/DDBJ databases">
        <title>Draft genome sequence of Microdochium bolleyi, a fungal endophyte of beachgrass.</title>
        <authorList>
            <consortium name="DOE Joint Genome Institute"/>
            <person name="David A.S."/>
            <person name="May G."/>
            <person name="Haridas S."/>
            <person name="Lim J."/>
            <person name="Wang M."/>
            <person name="Labutti K."/>
            <person name="Lipzen A."/>
            <person name="Barry K."/>
            <person name="Grigoriev I.V."/>
        </authorList>
    </citation>
    <scope>NUCLEOTIDE SEQUENCE [LARGE SCALE GENOMIC DNA]</scope>
    <source>
        <strain evidence="3">J235TASD1</strain>
    </source>
</reference>
<gene>
    <name evidence="2" type="ORF">Micbo1qcDRAFT_156544</name>
</gene>
<feature type="compositionally biased region" description="Basic residues" evidence="1">
    <location>
        <begin position="108"/>
        <end position="122"/>
    </location>
</feature>
<dbReference type="EMBL" id="KQ964245">
    <property type="protein sequence ID" value="KXJ97606.1"/>
    <property type="molecule type" value="Genomic_DNA"/>
</dbReference>
<dbReference type="AlphaFoldDB" id="A0A136JKE0"/>
<feature type="region of interest" description="Disordered" evidence="1">
    <location>
        <begin position="80"/>
        <end position="142"/>
    </location>
</feature>
<dbReference type="Proteomes" id="UP000070501">
    <property type="component" value="Unassembled WGS sequence"/>
</dbReference>
<proteinExistence type="predicted"/>
<feature type="non-terminal residue" evidence="2">
    <location>
        <position position="142"/>
    </location>
</feature>
<evidence type="ECO:0000256" key="1">
    <source>
        <dbReference type="SAM" id="MobiDB-lite"/>
    </source>
</evidence>
<dbReference type="InParanoid" id="A0A136JKE0"/>
<sequence>MRDNVNRHYNRAKTILAKLQTMRDNYPADNEVRSPVQTRSPLATRAPKIAFRIDSNGQKVRGPPRITVPGEVLAPYEIDFNAYSDTGDDSSDDDMSTGQKATPGPRIKLVKTPKVPKLKVPKPPRLPRTPLAPGQIAPMSTS</sequence>
<protein>
    <submittedName>
        <fullName evidence="2">Uncharacterized protein</fullName>
    </submittedName>
</protein>
<feature type="compositionally biased region" description="Acidic residues" evidence="1">
    <location>
        <begin position="86"/>
        <end position="95"/>
    </location>
</feature>
<organism evidence="2 3">
    <name type="scientific">Microdochium bolleyi</name>
    <dbReference type="NCBI Taxonomy" id="196109"/>
    <lineage>
        <taxon>Eukaryota</taxon>
        <taxon>Fungi</taxon>
        <taxon>Dikarya</taxon>
        <taxon>Ascomycota</taxon>
        <taxon>Pezizomycotina</taxon>
        <taxon>Sordariomycetes</taxon>
        <taxon>Xylariomycetidae</taxon>
        <taxon>Xylariales</taxon>
        <taxon>Microdochiaceae</taxon>
        <taxon>Microdochium</taxon>
    </lineage>
</organism>
<name>A0A136JKE0_9PEZI</name>
<keyword evidence="3" id="KW-1185">Reference proteome</keyword>
<accession>A0A136JKE0</accession>
<dbReference type="OrthoDB" id="5411773at2759"/>
<dbReference type="STRING" id="196109.A0A136JKE0"/>
<evidence type="ECO:0000313" key="2">
    <source>
        <dbReference type="EMBL" id="KXJ97606.1"/>
    </source>
</evidence>
<evidence type="ECO:0000313" key="3">
    <source>
        <dbReference type="Proteomes" id="UP000070501"/>
    </source>
</evidence>